<evidence type="ECO:0000313" key="2">
    <source>
        <dbReference type="Proteomes" id="UP000308836"/>
    </source>
</evidence>
<gene>
    <name evidence="1" type="ORF">E5336_11655</name>
</gene>
<comment type="caution">
    <text evidence="1">The sequence shown here is derived from an EMBL/GenBank/DDBJ whole genome shotgun (WGS) entry which is preliminary data.</text>
</comment>
<evidence type="ECO:0000313" key="1">
    <source>
        <dbReference type="EMBL" id="TGY64803.1"/>
    </source>
</evidence>
<organism evidence="1 2">
    <name type="scientific">Dubosiella muris</name>
    <dbReference type="NCBI Taxonomy" id="3038133"/>
    <lineage>
        <taxon>Bacteria</taxon>
        <taxon>Bacillati</taxon>
        <taxon>Bacillota</taxon>
        <taxon>Erysipelotrichia</taxon>
        <taxon>Erysipelotrichales</taxon>
        <taxon>Erysipelotrichaceae</taxon>
        <taxon>Dubosiella</taxon>
    </lineage>
</organism>
<proteinExistence type="predicted"/>
<name>A0AC61R4R6_9FIRM</name>
<reference evidence="1" key="1">
    <citation type="submission" date="2019-04" db="EMBL/GenBank/DDBJ databases">
        <title>Microbes associate with the intestines of laboratory mice.</title>
        <authorList>
            <person name="Navarre W."/>
            <person name="Wong E."/>
            <person name="Huang K."/>
            <person name="Tropini C."/>
            <person name="Ng K."/>
            <person name="Yu B."/>
        </authorList>
    </citation>
    <scope>NUCLEOTIDE SEQUENCE</scope>
    <source>
        <strain evidence="1">NM09_H32</strain>
    </source>
</reference>
<protein>
    <submittedName>
        <fullName evidence="1">Dihydroorotase</fullName>
    </submittedName>
</protein>
<dbReference type="Proteomes" id="UP000308836">
    <property type="component" value="Unassembled WGS sequence"/>
</dbReference>
<sequence length="428" mass="47527">MKKTLIQNAQALVSGQLRDVDVLFDTRIRKIVPRGTHIDEDATIVDGTGKVLLPGLVDVHVHLREPGHTEKETIATGTKAAAAGGFTTIFAMPNVLPFPSTKEVMKDYLALIDKEAVVHVHPYGTITINEAGKDIVDYASLKELGIEWFSDDGVGVARDDVMKKAMTSAKENDVLFACHTEDMRYRKPGASVHESEYAKQNGWLGIPSDCEFAQLARDLDLVRDIGNRYHACHISAKESVERLAQAKRNGCDVSGEVTAHHLLLEDKDVQGTNWKMNPPLRAHEDRMALIEGLEQGKLDFIANDHAPHSVADKEKPMDKAPFGIVSLETSFALLYTEFVHKQKRWTLPQLVDWMSTTPARRFGLEDIGHIRIGAPADLILVDLENEYTIEADCFESMGKNTPFDHVKVHAQVCETFVDGKSVWKGKTA</sequence>
<keyword evidence="2" id="KW-1185">Reference proteome</keyword>
<accession>A0AC61R4R6</accession>
<dbReference type="EMBL" id="SRYG01000034">
    <property type="protein sequence ID" value="TGY64803.1"/>
    <property type="molecule type" value="Genomic_DNA"/>
</dbReference>